<dbReference type="PANTHER" id="PTHR21310:SF39">
    <property type="entry name" value="AMINOGLYCOSIDE PHOSPHOTRANSFERASE DOMAIN-CONTAINING PROTEIN"/>
    <property type="match status" value="1"/>
</dbReference>
<protein>
    <recommendedName>
        <fullName evidence="2">Aminoglycoside phosphotransferase domain-containing protein</fullName>
    </recommendedName>
</protein>
<dbReference type="STRING" id="47427.A0A2H3EFU5"/>
<dbReference type="EMBL" id="KZ293645">
    <property type="protein sequence ID" value="PBL01829.1"/>
    <property type="molecule type" value="Genomic_DNA"/>
</dbReference>
<dbReference type="PANTHER" id="PTHR21310">
    <property type="entry name" value="AMINOGLYCOSIDE PHOSPHOTRANSFERASE-RELATED-RELATED"/>
    <property type="match status" value="1"/>
</dbReference>
<evidence type="ECO:0000259" key="2">
    <source>
        <dbReference type="Pfam" id="PF01636"/>
    </source>
</evidence>
<dbReference type="Proteomes" id="UP000217790">
    <property type="component" value="Unassembled WGS sequence"/>
</dbReference>
<evidence type="ECO:0000313" key="3">
    <source>
        <dbReference type="EMBL" id="PBL01829.1"/>
    </source>
</evidence>
<feature type="compositionally biased region" description="Basic and acidic residues" evidence="1">
    <location>
        <begin position="229"/>
        <end position="240"/>
    </location>
</feature>
<dbReference type="OrthoDB" id="4177236at2759"/>
<feature type="domain" description="Aminoglycoside phosphotransferase" evidence="2">
    <location>
        <begin position="4"/>
        <end position="181"/>
    </location>
</feature>
<proteinExistence type="predicted"/>
<sequence length="247" mass="29011">MKLAESIGIRVPQIHRIVQETGASSTGGQFLIMTRVGGRALQDAWLTLSWWSTSLVNQTQRSLRRYIRTTRQCTSVTAGGLVSGSAFCKFWDFDSYGPELHASPENLREYMNWWFLRLPSTKPQFHLELNPFSTFMFSHMDLHTRNMMVDERDQLWLIDWGSAGYYPLFFERVALRTMKWYLAGWAGRLMAWRWKFFQRFSAGSVPDKADSLDFIRLRTTRQANTRKGFPSERVTREAERARRRQMT</sequence>
<dbReference type="OMA" id="FYPIYFE"/>
<gene>
    <name evidence="3" type="ORF">ARMGADRAFT_1071325</name>
</gene>
<dbReference type="InterPro" id="IPR002575">
    <property type="entry name" value="Aminoglycoside_PTrfase"/>
</dbReference>
<feature type="region of interest" description="Disordered" evidence="1">
    <location>
        <begin position="224"/>
        <end position="247"/>
    </location>
</feature>
<evidence type="ECO:0000256" key="1">
    <source>
        <dbReference type="SAM" id="MobiDB-lite"/>
    </source>
</evidence>
<accession>A0A2H3EFU5</accession>
<dbReference type="InParanoid" id="A0A2H3EFU5"/>
<evidence type="ECO:0000313" key="4">
    <source>
        <dbReference type="Proteomes" id="UP000217790"/>
    </source>
</evidence>
<reference evidence="4" key="1">
    <citation type="journal article" date="2017" name="Nat. Ecol. Evol.">
        <title>Genome expansion and lineage-specific genetic innovations in the forest pathogenic fungi Armillaria.</title>
        <authorList>
            <person name="Sipos G."/>
            <person name="Prasanna A.N."/>
            <person name="Walter M.C."/>
            <person name="O'Connor E."/>
            <person name="Balint B."/>
            <person name="Krizsan K."/>
            <person name="Kiss B."/>
            <person name="Hess J."/>
            <person name="Varga T."/>
            <person name="Slot J."/>
            <person name="Riley R."/>
            <person name="Boka B."/>
            <person name="Rigling D."/>
            <person name="Barry K."/>
            <person name="Lee J."/>
            <person name="Mihaltcheva S."/>
            <person name="LaButti K."/>
            <person name="Lipzen A."/>
            <person name="Waldron R."/>
            <person name="Moloney N.M."/>
            <person name="Sperisen C."/>
            <person name="Kredics L."/>
            <person name="Vagvoelgyi C."/>
            <person name="Patrignani A."/>
            <person name="Fitzpatrick D."/>
            <person name="Nagy I."/>
            <person name="Doyle S."/>
            <person name="Anderson J.B."/>
            <person name="Grigoriev I.V."/>
            <person name="Gueldener U."/>
            <person name="Muensterkoetter M."/>
            <person name="Nagy L.G."/>
        </authorList>
    </citation>
    <scope>NUCLEOTIDE SEQUENCE [LARGE SCALE GENOMIC DNA]</scope>
    <source>
        <strain evidence="4">Ar21-2</strain>
    </source>
</reference>
<dbReference type="Pfam" id="PF01636">
    <property type="entry name" value="APH"/>
    <property type="match status" value="1"/>
</dbReference>
<organism evidence="3 4">
    <name type="scientific">Armillaria gallica</name>
    <name type="common">Bulbous honey fungus</name>
    <name type="synonym">Armillaria bulbosa</name>
    <dbReference type="NCBI Taxonomy" id="47427"/>
    <lineage>
        <taxon>Eukaryota</taxon>
        <taxon>Fungi</taxon>
        <taxon>Dikarya</taxon>
        <taxon>Basidiomycota</taxon>
        <taxon>Agaricomycotina</taxon>
        <taxon>Agaricomycetes</taxon>
        <taxon>Agaricomycetidae</taxon>
        <taxon>Agaricales</taxon>
        <taxon>Marasmiineae</taxon>
        <taxon>Physalacriaceae</taxon>
        <taxon>Armillaria</taxon>
    </lineage>
</organism>
<dbReference type="SUPFAM" id="SSF56112">
    <property type="entry name" value="Protein kinase-like (PK-like)"/>
    <property type="match status" value="1"/>
</dbReference>
<dbReference type="InterPro" id="IPR011009">
    <property type="entry name" value="Kinase-like_dom_sf"/>
</dbReference>
<dbReference type="Gene3D" id="3.90.1200.10">
    <property type="match status" value="1"/>
</dbReference>
<dbReference type="AlphaFoldDB" id="A0A2H3EFU5"/>
<keyword evidence="4" id="KW-1185">Reference proteome</keyword>
<dbReference type="InterPro" id="IPR051678">
    <property type="entry name" value="AGP_Transferase"/>
</dbReference>
<name>A0A2H3EFU5_ARMGA</name>